<protein>
    <submittedName>
        <fullName evidence="1">Uncharacterized protein</fullName>
    </submittedName>
</protein>
<evidence type="ECO:0000313" key="1">
    <source>
        <dbReference type="EMBL" id="KUM49831.1"/>
    </source>
</evidence>
<accession>A0A101M2G6</accession>
<keyword evidence="1" id="KW-0496">Mitochondrion</keyword>
<proteinExistence type="predicted"/>
<name>A0A101M2G6_PICGL</name>
<comment type="caution">
    <text evidence="1">The sequence shown here is derived from an EMBL/GenBank/DDBJ whole genome shotgun (WGS) entry which is preliminary data.</text>
</comment>
<reference evidence="1" key="1">
    <citation type="journal article" date="2015" name="Genome Biol. Evol.">
        <title>Organellar Genomes of White Spruce (Picea glauca): Assembly and Annotation.</title>
        <authorList>
            <person name="Jackman S.D."/>
            <person name="Warren R.L."/>
            <person name="Gibb E.A."/>
            <person name="Vandervalk B.P."/>
            <person name="Mohamadi H."/>
            <person name="Chu J."/>
            <person name="Raymond A."/>
            <person name="Pleasance S."/>
            <person name="Coope R."/>
            <person name="Wildung M.R."/>
            <person name="Ritland C.E."/>
            <person name="Bousquet J."/>
            <person name="Jones S.J."/>
            <person name="Bohlmann J."/>
            <person name="Birol I."/>
        </authorList>
    </citation>
    <scope>NUCLEOTIDE SEQUENCE [LARGE SCALE GENOMIC DNA]</scope>
    <source>
        <tissue evidence="1">Flushing bud</tissue>
    </source>
</reference>
<sequence>MGLSAETPPREFSKLTKFLIQSENQLPPLLFKLVLFPPLLPVPSQDDSPAVISSYLVSYPCL</sequence>
<gene>
    <name evidence="1" type="ORF">ABT39_MTgene3058</name>
</gene>
<geneLocation type="mitochondrion" evidence="1"/>
<dbReference type="AlphaFoldDB" id="A0A101M2G6"/>
<organism evidence="1">
    <name type="scientific">Picea glauca</name>
    <name type="common">White spruce</name>
    <name type="synonym">Pinus glauca</name>
    <dbReference type="NCBI Taxonomy" id="3330"/>
    <lineage>
        <taxon>Eukaryota</taxon>
        <taxon>Viridiplantae</taxon>
        <taxon>Streptophyta</taxon>
        <taxon>Embryophyta</taxon>
        <taxon>Tracheophyta</taxon>
        <taxon>Spermatophyta</taxon>
        <taxon>Pinopsida</taxon>
        <taxon>Pinidae</taxon>
        <taxon>Conifers I</taxon>
        <taxon>Pinales</taxon>
        <taxon>Pinaceae</taxon>
        <taxon>Picea</taxon>
    </lineage>
</organism>
<dbReference type="EMBL" id="LKAM01000002">
    <property type="protein sequence ID" value="KUM49831.1"/>
    <property type="molecule type" value="Genomic_DNA"/>
</dbReference>